<dbReference type="Proteomes" id="UP000095210">
    <property type="component" value="Chromosome"/>
</dbReference>
<dbReference type="GO" id="GO:0020037">
    <property type="term" value="F:heme binding"/>
    <property type="evidence" value="ECO:0007669"/>
    <property type="project" value="InterPro"/>
</dbReference>
<keyword evidence="6 7" id="KW-0503">Monooxygenase</keyword>
<protein>
    <submittedName>
        <fullName evidence="8">Cytochrome P450</fullName>
    </submittedName>
</protein>
<dbReference type="Gene3D" id="1.10.630.10">
    <property type="entry name" value="Cytochrome P450"/>
    <property type="match status" value="1"/>
</dbReference>
<dbReference type="CDD" id="cd11031">
    <property type="entry name" value="Cyp158A-like"/>
    <property type="match status" value="1"/>
</dbReference>
<dbReference type="PRINTS" id="PR00359">
    <property type="entry name" value="BP450"/>
</dbReference>
<dbReference type="SUPFAM" id="SSF48264">
    <property type="entry name" value="Cytochrome P450"/>
    <property type="match status" value="1"/>
</dbReference>
<dbReference type="PROSITE" id="PS00086">
    <property type="entry name" value="CYTOCHROME_P450"/>
    <property type="match status" value="1"/>
</dbReference>
<evidence type="ECO:0000256" key="7">
    <source>
        <dbReference type="RuleBase" id="RU000461"/>
    </source>
</evidence>
<evidence type="ECO:0000256" key="3">
    <source>
        <dbReference type="ARBA" id="ARBA00022723"/>
    </source>
</evidence>
<evidence type="ECO:0000256" key="2">
    <source>
        <dbReference type="ARBA" id="ARBA00022617"/>
    </source>
</evidence>
<dbReference type="AlphaFoldDB" id="A0AAC9HRD5"/>
<evidence type="ECO:0000313" key="8">
    <source>
        <dbReference type="EMBL" id="AOS64045.1"/>
    </source>
</evidence>
<reference evidence="9" key="1">
    <citation type="submission" date="2016-03" db="EMBL/GenBank/DDBJ databases">
        <title>Complete genome sequence of the type strain Actinoalloteichus hymeniacidonis DSM 45092.</title>
        <authorList>
            <person name="Schaffert L."/>
            <person name="Albersmeier A."/>
            <person name="Winkler A."/>
            <person name="Kalinowski J."/>
            <person name="Zotchev S."/>
            <person name="Ruckert C."/>
        </authorList>
    </citation>
    <scope>NUCLEOTIDE SEQUENCE [LARGE SCALE GENOMIC DNA]</scope>
    <source>
        <strain evidence="9">HPA177(T) (DSM 45092(T))</strain>
    </source>
</reference>
<dbReference type="PRINTS" id="PR00385">
    <property type="entry name" value="P450"/>
</dbReference>
<keyword evidence="2 7" id="KW-0349">Heme</keyword>
<keyword evidence="9" id="KW-1185">Reference proteome</keyword>
<dbReference type="InterPro" id="IPR017972">
    <property type="entry name" value="Cyt_P450_CS"/>
</dbReference>
<gene>
    <name evidence="8" type="ORF">TL08_16225</name>
</gene>
<name>A0AAC9HRD5_9PSEU</name>
<evidence type="ECO:0000256" key="1">
    <source>
        <dbReference type="ARBA" id="ARBA00010617"/>
    </source>
</evidence>
<accession>A0AAC9HRD5</accession>
<dbReference type="PANTHER" id="PTHR46696">
    <property type="entry name" value="P450, PUTATIVE (EUROFUNG)-RELATED"/>
    <property type="match status" value="1"/>
</dbReference>
<evidence type="ECO:0000256" key="5">
    <source>
        <dbReference type="ARBA" id="ARBA00023004"/>
    </source>
</evidence>
<keyword evidence="5 7" id="KW-0408">Iron</keyword>
<proteinExistence type="inferred from homology"/>
<evidence type="ECO:0000256" key="4">
    <source>
        <dbReference type="ARBA" id="ARBA00023002"/>
    </source>
</evidence>
<dbReference type="InterPro" id="IPR036396">
    <property type="entry name" value="Cyt_P450_sf"/>
</dbReference>
<dbReference type="Pfam" id="PF00067">
    <property type="entry name" value="p450"/>
    <property type="match status" value="1"/>
</dbReference>
<dbReference type="InterPro" id="IPR001128">
    <property type="entry name" value="Cyt_P450"/>
</dbReference>
<keyword evidence="3 7" id="KW-0479">Metal-binding</keyword>
<organism evidence="8 9">
    <name type="scientific">Actinoalloteichus hymeniacidonis</name>
    <dbReference type="NCBI Taxonomy" id="340345"/>
    <lineage>
        <taxon>Bacteria</taxon>
        <taxon>Bacillati</taxon>
        <taxon>Actinomycetota</taxon>
        <taxon>Actinomycetes</taxon>
        <taxon>Pseudonocardiales</taxon>
        <taxon>Pseudonocardiaceae</taxon>
        <taxon>Actinoalloteichus</taxon>
    </lineage>
</organism>
<sequence length="408" mass="44476">MDAVAAGREEAPVLDYPIPASSALEPPAEWDRLRQSCPVARVRLPSGDEASLLTRYDDVKQVLADPRFRRRLDAPEAARVSTNESGGVFNGEMAAALPEETHQQWRRMVGKWFTAKRMTALRPAIEAMADRLIDDMVAAGPTADLKSALGFPLPVWVICDMLGVSEHDREKFAYWSNTLLSLTRFTQAEIDAAQAEFAAYMSNHIAATRENPGDDLISQLIADADAEGQIMPDLALLSTAQGLLVAGHETTSNMIGKMVAMLLADRSRWEQLLADRSLVRTAVEETLRLDANPGFGIPRFISEDTEIGGVAVPQHTTVVCSMGAANRDENTFDSAGEMDLTRTPNAHLAFGAGSHSCLGQSLARTELQAVLDVLLRRLPNLELAVPVEELKRVDGLIVGGLDELPVRW</sequence>
<dbReference type="PANTHER" id="PTHR46696:SF6">
    <property type="entry name" value="P450, PUTATIVE (EUROFUNG)-RELATED"/>
    <property type="match status" value="1"/>
</dbReference>
<dbReference type="InterPro" id="IPR002397">
    <property type="entry name" value="Cyt_P450_B"/>
</dbReference>
<dbReference type="EMBL" id="CP014859">
    <property type="protein sequence ID" value="AOS64045.1"/>
    <property type="molecule type" value="Genomic_DNA"/>
</dbReference>
<dbReference type="GO" id="GO:0004497">
    <property type="term" value="F:monooxygenase activity"/>
    <property type="evidence" value="ECO:0007669"/>
    <property type="project" value="UniProtKB-KW"/>
</dbReference>
<keyword evidence="4 7" id="KW-0560">Oxidoreductase</keyword>
<dbReference type="GO" id="GO:0005506">
    <property type="term" value="F:iron ion binding"/>
    <property type="evidence" value="ECO:0007669"/>
    <property type="project" value="InterPro"/>
</dbReference>
<dbReference type="GO" id="GO:0016705">
    <property type="term" value="F:oxidoreductase activity, acting on paired donors, with incorporation or reduction of molecular oxygen"/>
    <property type="evidence" value="ECO:0007669"/>
    <property type="project" value="InterPro"/>
</dbReference>
<comment type="similarity">
    <text evidence="1 7">Belongs to the cytochrome P450 family.</text>
</comment>
<evidence type="ECO:0000256" key="6">
    <source>
        <dbReference type="ARBA" id="ARBA00023033"/>
    </source>
</evidence>
<dbReference type="FunFam" id="1.10.630.10:FF:000018">
    <property type="entry name" value="Cytochrome P450 monooxygenase"/>
    <property type="match status" value="1"/>
</dbReference>
<evidence type="ECO:0000313" key="9">
    <source>
        <dbReference type="Proteomes" id="UP000095210"/>
    </source>
</evidence>
<dbReference type="KEGG" id="ahm:TL08_16225"/>